<reference evidence="1 2" key="1">
    <citation type="submission" date="2023-05" db="EMBL/GenBank/DDBJ databases">
        <title>Actinoplanes sp. NEAU-A12 genome sequencing.</title>
        <authorList>
            <person name="Wang Z.-S."/>
        </authorList>
    </citation>
    <scope>NUCLEOTIDE SEQUENCE [LARGE SCALE GENOMIC DNA]</scope>
    <source>
        <strain evidence="1 2">NEAU-A12</strain>
    </source>
</reference>
<dbReference type="EMBL" id="JASCTH010000030">
    <property type="protein sequence ID" value="MDI6104087.1"/>
    <property type="molecule type" value="Genomic_DNA"/>
</dbReference>
<sequence length="375" mass="41263">MKWFRRKPKVEPTTEQVETVTTPFGEFGEISVTVDRSGEVPQATVTIPPKLAVGALLDSSIRERGQEHPETLELAHRYALILADEPADRKQAIELLEWLSDVRLGDPAKRLPVLNDLSRVLQDAGHLSDAEETYRQALSGWERLRGQNDENTLSAANNLAIVLVHLDRHDEAEGLLRDTVARRTRTLGATHVDTVTSRNALAGTLRGTPGRLAEAERMYRAILADLARNGDPGDQAHISRHNLAAVLFHLNKLGPAEEMFRQVLAERSRVLGDQHPDVLTTRNSLAAVLSARGKAGQAERETAAVLEARRRVLGRRHPETLDSQVNLAAIRANQGRVAEALPLLEDAIEGLRAAYGAGHPMVQELQQVRAQLRAG</sequence>
<dbReference type="Pfam" id="PF13374">
    <property type="entry name" value="TPR_10"/>
    <property type="match status" value="2"/>
</dbReference>
<evidence type="ECO:0000313" key="1">
    <source>
        <dbReference type="EMBL" id="MDI6104087.1"/>
    </source>
</evidence>
<dbReference type="PANTHER" id="PTHR46082">
    <property type="entry name" value="ATP/GTP-BINDING PROTEIN-RELATED"/>
    <property type="match status" value="1"/>
</dbReference>
<proteinExistence type="predicted"/>
<dbReference type="Pfam" id="PF13424">
    <property type="entry name" value="TPR_12"/>
    <property type="match status" value="2"/>
</dbReference>
<comment type="caution">
    <text evidence="1">The sequence shown here is derived from an EMBL/GenBank/DDBJ whole genome shotgun (WGS) entry which is preliminary data.</text>
</comment>
<dbReference type="SUPFAM" id="SSF48452">
    <property type="entry name" value="TPR-like"/>
    <property type="match status" value="2"/>
</dbReference>
<evidence type="ECO:0000313" key="2">
    <source>
        <dbReference type="Proteomes" id="UP001241758"/>
    </source>
</evidence>
<name>A0ABT6WWG1_9ACTN</name>
<accession>A0ABT6WWG1</accession>
<dbReference type="InterPro" id="IPR053137">
    <property type="entry name" value="NLR-like"/>
</dbReference>
<dbReference type="PANTHER" id="PTHR46082:SF6">
    <property type="entry name" value="AAA+ ATPASE DOMAIN-CONTAINING PROTEIN-RELATED"/>
    <property type="match status" value="1"/>
</dbReference>
<dbReference type="Proteomes" id="UP001241758">
    <property type="component" value="Unassembled WGS sequence"/>
</dbReference>
<gene>
    <name evidence="1" type="ORF">QLQ12_36400</name>
</gene>
<organism evidence="1 2">
    <name type="scientific">Actinoplanes sandaracinus</name>
    <dbReference type="NCBI Taxonomy" id="3045177"/>
    <lineage>
        <taxon>Bacteria</taxon>
        <taxon>Bacillati</taxon>
        <taxon>Actinomycetota</taxon>
        <taxon>Actinomycetes</taxon>
        <taxon>Micromonosporales</taxon>
        <taxon>Micromonosporaceae</taxon>
        <taxon>Actinoplanes</taxon>
    </lineage>
</organism>
<keyword evidence="2" id="KW-1185">Reference proteome</keyword>
<dbReference type="Gene3D" id="1.25.40.10">
    <property type="entry name" value="Tetratricopeptide repeat domain"/>
    <property type="match status" value="2"/>
</dbReference>
<dbReference type="RefSeq" id="WP_282765348.1">
    <property type="nucleotide sequence ID" value="NZ_JASCTH010000030.1"/>
</dbReference>
<dbReference type="InterPro" id="IPR011990">
    <property type="entry name" value="TPR-like_helical_dom_sf"/>
</dbReference>
<protein>
    <submittedName>
        <fullName evidence="1">Tetratricopeptide repeat protein</fullName>
    </submittedName>
</protein>